<evidence type="ECO:0000313" key="1">
    <source>
        <dbReference type="EMBL" id="MCX8533517.1"/>
    </source>
</evidence>
<accession>A0ABT3Y5U2</accession>
<name>A0ABT3Y5U2_9FLAO</name>
<reference evidence="1" key="1">
    <citation type="submission" date="2022-10" db="EMBL/GenBank/DDBJ databases">
        <title>Chryseobacterium sp. nov., a novel bacterial species.</title>
        <authorList>
            <person name="Cao Y."/>
        </authorList>
    </citation>
    <scope>NUCLEOTIDE SEQUENCE</scope>
    <source>
        <strain evidence="1">KC 927</strain>
    </source>
</reference>
<gene>
    <name evidence="1" type="ORF">OEA66_14275</name>
</gene>
<dbReference type="EMBL" id="JAOVZV010000016">
    <property type="protein sequence ID" value="MCX8533517.1"/>
    <property type="molecule type" value="Genomic_DNA"/>
</dbReference>
<proteinExistence type="predicted"/>
<sequence>MSNTGKIIRVNTLPPIEERENNVIYQVAAPGAATYTDYAIDENGDVKTHVGYFNPEDLVDYAVNISTPEFLEEGIETQEEFNLNTREQLGAKLNKPSTTGTTSQYTEVLGFDHHGNTAKLPAGDLGKNIANSSLTSIEGAGLTLGAD</sequence>
<organism evidence="1 2">
    <name type="scientific">Chryseobacterium luquanense</name>
    <dbReference type="NCBI Taxonomy" id="2983766"/>
    <lineage>
        <taxon>Bacteria</taxon>
        <taxon>Pseudomonadati</taxon>
        <taxon>Bacteroidota</taxon>
        <taxon>Flavobacteriia</taxon>
        <taxon>Flavobacteriales</taxon>
        <taxon>Weeksellaceae</taxon>
        <taxon>Chryseobacterium group</taxon>
        <taxon>Chryseobacterium</taxon>
    </lineage>
</organism>
<dbReference type="Proteomes" id="UP001070176">
    <property type="component" value="Unassembled WGS sequence"/>
</dbReference>
<comment type="caution">
    <text evidence="1">The sequence shown here is derived from an EMBL/GenBank/DDBJ whole genome shotgun (WGS) entry which is preliminary data.</text>
</comment>
<evidence type="ECO:0000313" key="2">
    <source>
        <dbReference type="Proteomes" id="UP001070176"/>
    </source>
</evidence>
<protein>
    <submittedName>
        <fullName evidence="1">Uncharacterized protein</fullName>
    </submittedName>
</protein>
<dbReference type="RefSeq" id="WP_267282014.1">
    <property type="nucleotide sequence ID" value="NZ_JAOVZV010000016.1"/>
</dbReference>
<keyword evidence="2" id="KW-1185">Reference proteome</keyword>